<accession>E9HES1</accession>
<dbReference type="AlphaFoldDB" id="E9HES1"/>
<dbReference type="HOGENOM" id="CLU_368131_0_0_1"/>
<evidence type="ECO:0000313" key="2">
    <source>
        <dbReference type="EMBL" id="EFX69718.1"/>
    </source>
</evidence>
<gene>
    <name evidence="2" type="ORF">DAPPUDRAFT_113337</name>
</gene>
<dbReference type="eggNOG" id="KOG1075">
    <property type="taxonomic scope" value="Eukaryota"/>
</dbReference>
<dbReference type="InParanoid" id="E9HES1"/>
<protein>
    <submittedName>
        <fullName evidence="2">Uncharacterized protein</fullName>
    </submittedName>
</protein>
<proteinExistence type="predicted"/>
<feature type="compositionally biased region" description="Polar residues" evidence="1">
    <location>
        <begin position="212"/>
        <end position="227"/>
    </location>
</feature>
<feature type="compositionally biased region" description="Polar residues" evidence="1">
    <location>
        <begin position="252"/>
        <end position="277"/>
    </location>
</feature>
<dbReference type="OrthoDB" id="10067100at2759"/>
<dbReference type="KEGG" id="dpx:DAPPUDRAFT_113337"/>
<name>E9HES1_DAPPU</name>
<dbReference type="EMBL" id="GL732631">
    <property type="protein sequence ID" value="EFX69718.1"/>
    <property type="molecule type" value="Genomic_DNA"/>
</dbReference>
<organism evidence="2 3">
    <name type="scientific">Daphnia pulex</name>
    <name type="common">Water flea</name>
    <dbReference type="NCBI Taxonomy" id="6669"/>
    <lineage>
        <taxon>Eukaryota</taxon>
        <taxon>Metazoa</taxon>
        <taxon>Ecdysozoa</taxon>
        <taxon>Arthropoda</taxon>
        <taxon>Crustacea</taxon>
        <taxon>Branchiopoda</taxon>
        <taxon>Diplostraca</taxon>
        <taxon>Cladocera</taxon>
        <taxon>Anomopoda</taxon>
        <taxon>Daphniidae</taxon>
        <taxon>Daphnia</taxon>
    </lineage>
</organism>
<sequence length="757" mass="83293">MAGAVVDFFEFQACDGTIYLPMPVPDTIKCSLCKIGKYSSRSRVQDSVRHMFAKHDARVAPMYTCNSCDHETSNFVIARRHEKGCGPLDESITVDGTTIMGNEVTLMYQGGPCRCPLCNWHTTDEGTVAFQSIEHHLFRVHGLTTVRRWQCRKCEANGDGYFIKTHYKTHLTETQKPYSPTVPLLPLPPNISNRELFRIINLDLSTTSCHTPTIASIRNTPNNTEGEGTSPVPYSSSPASPVSSSSSSSASNTSKDLSTQRSSPSTPNIISENSGSLDSPISSFNSPSSSKSSNNNDSSYESPASSPSQLGRLVAPGDAVCPREAFRSVWGARIEACNTVQCLDSTLTKCSAEWLKLSATPEDLTSSQKRPPPPKKPPDAHRKRSQNRQQQRIRRSQQTQNDKKSKIQRLFSLYPRRAVRKILEEESTGYSGTKETATAFLKKTYCQPAPSQEQVESARAQFDHCDWKQTTDDDIRLLSAPPSLSEIKLKLGKAANTAPGRDGLEYRHLRSLDGNGELLATIYRAVWSLGIPACWKTSRTVPIFKKGDPSDYGNFSPISLLPTMNGTFSTRRDLGYCQSEVAQDQSRQSKPVDQVVRSWKPQTMLFVVPGLMAEETEKLGHTVSVNLAVDNSGLRTDLVVTSTNPSIIIDVTVPLSSADGLDKAQARKIEKYKHLGVVLPLVVGSLGSWLPSNDKICLALGFSGRKWQILKKKMKLLAIQGTTQIIAKHLVYQTEASDPEPEEEEEEEGASPPSSSS</sequence>
<dbReference type="Proteomes" id="UP000000305">
    <property type="component" value="Unassembled WGS sequence"/>
</dbReference>
<feature type="region of interest" description="Disordered" evidence="1">
    <location>
        <begin position="733"/>
        <end position="757"/>
    </location>
</feature>
<feature type="compositionally biased region" description="Acidic residues" evidence="1">
    <location>
        <begin position="737"/>
        <end position="749"/>
    </location>
</feature>
<reference evidence="2 3" key="1">
    <citation type="journal article" date="2011" name="Science">
        <title>The ecoresponsive genome of Daphnia pulex.</title>
        <authorList>
            <person name="Colbourne J.K."/>
            <person name="Pfrender M.E."/>
            <person name="Gilbert D."/>
            <person name="Thomas W.K."/>
            <person name="Tucker A."/>
            <person name="Oakley T.H."/>
            <person name="Tokishita S."/>
            <person name="Aerts A."/>
            <person name="Arnold G.J."/>
            <person name="Basu M.K."/>
            <person name="Bauer D.J."/>
            <person name="Caceres C.E."/>
            <person name="Carmel L."/>
            <person name="Casola C."/>
            <person name="Choi J.H."/>
            <person name="Detter J.C."/>
            <person name="Dong Q."/>
            <person name="Dusheyko S."/>
            <person name="Eads B.D."/>
            <person name="Frohlich T."/>
            <person name="Geiler-Samerotte K.A."/>
            <person name="Gerlach D."/>
            <person name="Hatcher P."/>
            <person name="Jogdeo S."/>
            <person name="Krijgsveld J."/>
            <person name="Kriventseva E.V."/>
            <person name="Kultz D."/>
            <person name="Laforsch C."/>
            <person name="Lindquist E."/>
            <person name="Lopez J."/>
            <person name="Manak J.R."/>
            <person name="Muller J."/>
            <person name="Pangilinan J."/>
            <person name="Patwardhan R.P."/>
            <person name="Pitluck S."/>
            <person name="Pritham E.J."/>
            <person name="Rechtsteiner A."/>
            <person name="Rho M."/>
            <person name="Rogozin I.B."/>
            <person name="Sakarya O."/>
            <person name="Salamov A."/>
            <person name="Schaack S."/>
            <person name="Shapiro H."/>
            <person name="Shiga Y."/>
            <person name="Skalitzky C."/>
            <person name="Smith Z."/>
            <person name="Souvorov A."/>
            <person name="Sung W."/>
            <person name="Tang Z."/>
            <person name="Tsuchiya D."/>
            <person name="Tu H."/>
            <person name="Vos H."/>
            <person name="Wang M."/>
            <person name="Wolf Y.I."/>
            <person name="Yamagata H."/>
            <person name="Yamada T."/>
            <person name="Ye Y."/>
            <person name="Shaw J.R."/>
            <person name="Andrews J."/>
            <person name="Crease T.J."/>
            <person name="Tang H."/>
            <person name="Lucas S.M."/>
            <person name="Robertson H.M."/>
            <person name="Bork P."/>
            <person name="Koonin E.V."/>
            <person name="Zdobnov E.M."/>
            <person name="Grigoriev I.V."/>
            <person name="Lynch M."/>
            <person name="Boore J.L."/>
        </authorList>
    </citation>
    <scope>NUCLEOTIDE SEQUENCE [LARGE SCALE GENOMIC DNA]</scope>
</reference>
<feature type="compositionally biased region" description="Basic residues" evidence="1">
    <location>
        <begin position="381"/>
        <end position="395"/>
    </location>
</feature>
<evidence type="ECO:0000256" key="1">
    <source>
        <dbReference type="SAM" id="MobiDB-lite"/>
    </source>
</evidence>
<evidence type="ECO:0000313" key="3">
    <source>
        <dbReference type="Proteomes" id="UP000000305"/>
    </source>
</evidence>
<keyword evidence="3" id="KW-1185">Reference proteome</keyword>
<feature type="region of interest" description="Disordered" evidence="1">
    <location>
        <begin position="361"/>
        <end position="407"/>
    </location>
</feature>
<feature type="compositionally biased region" description="Low complexity" evidence="1">
    <location>
        <begin position="279"/>
        <end position="308"/>
    </location>
</feature>
<feature type="compositionally biased region" description="Low complexity" evidence="1">
    <location>
        <begin position="230"/>
        <end position="251"/>
    </location>
</feature>
<feature type="region of interest" description="Disordered" evidence="1">
    <location>
        <begin position="212"/>
        <end position="314"/>
    </location>
</feature>